<evidence type="ECO:0000256" key="2">
    <source>
        <dbReference type="ARBA" id="ARBA00022737"/>
    </source>
</evidence>
<evidence type="ECO:0000313" key="7">
    <source>
        <dbReference type="Proteomes" id="UP001162483"/>
    </source>
</evidence>
<keyword evidence="3" id="KW-1015">Disulfide bond</keyword>
<reference evidence="6" key="1">
    <citation type="submission" date="2023-05" db="EMBL/GenBank/DDBJ databases">
        <authorList>
            <person name="Stuckert A."/>
        </authorList>
    </citation>
    <scope>NUCLEOTIDE SEQUENCE</scope>
</reference>
<keyword evidence="7" id="KW-1185">Reference proteome</keyword>
<dbReference type="Pfam" id="PF00053">
    <property type="entry name" value="EGF_laminin"/>
    <property type="match status" value="1"/>
</dbReference>
<dbReference type="Pfam" id="PF00052">
    <property type="entry name" value="Laminin_B"/>
    <property type="match status" value="1"/>
</dbReference>
<organism evidence="6 7">
    <name type="scientific">Staurois parvus</name>
    <dbReference type="NCBI Taxonomy" id="386267"/>
    <lineage>
        <taxon>Eukaryota</taxon>
        <taxon>Metazoa</taxon>
        <taxon>Chordata</taxon>
        <taxon>Craniata</taxon>
        <taxon>Vertebrata</taxon>
        <taxon>Euteleostomi</taxon>
        <taxon>Amphibia</taxon>
        <taxon>Batrachia</taxon>
        <taxon>Anura</taxon>
        <taxon>Neobatrachia</taxon>
        <taxon>Ranoidea</taxon>
        <taxon>Ranidae</taxon>
        <taxon>Staurois</taxon>
    </lineage>
</organism>
<feature type="non-terminal residue" evidence="6">
    <location>
        <position position="99"/>
    </location>
</feature>
<dbReference type="CDD" id="cd00055">
    <property type="entry name" value="EGF_Lam"/>
    <property type="match status" value="1"/>
</dbReference>
<dbReference type="InterPro" id="IPR000034">
    <property type="entry name" value="Laminin_IV"/>
</dbReference>
<comment type="caution">
    <text evidence="6">The sequence shown here is derived from an EMBL/GenBank/DDBJ whole genome shotgun (WGS) entry which is preliminary data.</text>
</comment>
<accession>A0ABN9FUX6</accession>
<keyword evidence="2" id="KW-0677">Repeat</keyword>
<evidence type="ECO:0000256" key="3">
    <source>
        <dbReference type="ARBA" id="ARBA00023157"/>
    </source>
</evidence>
<feature type="domain" description="Laminin IV type A" evidence="5">
    <location>
        <begin position="1"/>
        <end position="54"/>
    </location>
</feature>
<name>A0ABN9FUX6_9NEOB</name>
<gene>
    <name evidence="6" type="ORF">SPARVUS_LOCUS12894935</name>
</gene>
<proteinExistence type="predicted"/>
<dbReference type="SUPFAM" id="SSF57196">
    <property type="entry name" value="EGF/Laminin"/>
    <property type="match status" value="1"/>
</dbReference>
<dbReference type="Proteomes" id="UP001162483">
    <property type="component" value="Unassembled WGS sequence"/>
</dbReference>
<protein>
    <recommendedName>
        <fullName evidence="5">Laminin IV type A domain-containing protein</fullName>
    </recommendedName>
</protein>
<dbReference type="EMBL" id="CATNWA010017493">
    <property type="protein sequence ID" value="CAI9600911.1"/>
    <property type="molecule type" value="Genomic_DNA"/>
</dbReference>
<keyword evidence="1" id="KW-0732">Signal</keyword>
<dbReference type="InterPro" id="IPR002049">
    <property type="entry name" value="LE_dom"/>
</dbReference>
<sequence length="99" mass="10816">MDFMSVLSKLDYILIKASYGYGLQQSRISNISMDIAVEAAEMHSGREAAHLIEICECPPGYAGLSCQECAPGYYREKVTELNVGGLRSYIAPCVPCQCS</sequence>
<evidence type="ECO:0000259" key="5">
    <source>
        <dbReference type="PROSITE" id="PS51115"/>
    </source>
</evidence>
<dbReference type="Gene3D" id="2.170.300.10">
    <property type="entry name" value="Tie2 ligand-binding domain superfamily"/>
    <property type="match status" value="1"/>
</dbReference>
<evidence type="ECO:0000256" key="4">
    <source>
        <dbReference type="ARBA" id="ARBA00023180"/>
    </source>
</evidence>
<evidence type="ECO:0000256" key="1">
    <source>
        <dbReference type="ARBA" id="ARBA00022729"/>
    </source>
</evidence>
<evidence type="ECO:0000313" key="6">
    <source>
        <dbReference type="EMBL" id="CAI9600911.1"/>
    </source>
</evidence>
<keyword evidence="4" id="KW-0325">Glycoprotein</keyword>
<dbReference type="PROSITE" id="PS51115">
    <property type="entry name" value="LAMININ_IVA"/>
    <property type="match status" value="1"/>
</dbReference>